<dbReference type="OrthoDB" id="6367565at2759"/>
<dbReference type="PANTHER" id="PTHR34930:SF2">
    <property type="entry name" value="MICROTUBULE-ASSOCIATED PROTEIN JUPITER"/>
    <property type="match status" value="1"/>
</dbReference>
<organism evidence="12 13">
    <name type="scientific">Aphidius gifuensis</name>
    <name type="common">Parasitoid wasp</name>
    <dbReference type="NCBI Taxonomy" id="684658"/>
    <lineage>
        <taxon>Eukaryota</taxon>
        <taxon>Metazoa</taxon>
        <taxon>Ecdysozoa</taxon>
        <taxon>Arthropoda</taxon>
        <taxon>Hexapoda</taxon>
        <taxon>Insecta</taxon>
        <taxon>Pterygota</taxon>
        <taxon>Neoptera</taxon>
        <taxon>Endopterygota</taxon>
        <taxon>Hymenoptera</taxon>
        <taxon>Apocrita</taxon>
        <taxon>Ichneumonoidea</taxon>
        <taxon>Braconidae</taxon>
        <taxon>Aphidiinae</taxon>
        <taxon>Aphidius</taxon>
    </lineage>
</organism>
<dbReference type="EMBL" id="JACMRX010000004">
    <property type="protein sequence ID" value="KAF7991282.1"/>
    <property type="molecule type" value="Genomic_DNA"/>
</dbReference>
<feature type="region of interest" description="Disordered" evidence="11">
    <location>
        <begin position="143"/>
        <end position="205"/>
    </location>
</feature>
<dbReference type="AlphaFoldDB" id="A0A834XTE9"/>
<comment type="function">
    <text evidence="1">Binds to all microtubule populations.</text>
</comment>
<evidence type="ECO:0000256" key="7">
    <source>
        <dbReference type="ARBA" id="ARBA00022553"/>
    </source>
</evidence>
<dbReference type="Proteomes" id="UP000639338">
    <property type="component" value="Unassembled WGS sequence"/>
</dbReference>
<name>A0A834XTE9_APHGI</name>
<dbReference type="GO" id="GO:0005874">
    <property type="term" value="C:microtubule"/>
    <property type="evidence" value="ECO:0007669"/>
    <property type="project" value="UniProtKB-KW"/>
</dbReference>
<keyword evidence="6" id="KW-0963">Cytoplasm</keyword>
<protein>
    <recommendedName>
        <fullName evidence="5">Microtubule-associated protein Jupiter</fullName>
    </recommendedName>
</protein>
<gene>
    <name evidence="12" type="ORF">HCN44_002844</name>
</gene>
<reference evidence="12 13" key="1">
    <citation type="submission" date="2020-08" db="EMBL/GenBank/DDBJ databases">
        <title>Aphidius gifuensis genome sequencing and assembly.</title>
        <authorList>
            <person name="Du Z."/>
        </authorList>
    </citation>
    <scope>NUCLEOTIDE SEQUENCE [LARGE SCALE GENOMIC DNA]</scope>
    <source>
        <strain evidence="12">YNYX2018</strain>
        <tissue evidence="12">Adults</tissue>
    </source>
</reference>
<sequence>MTSTGTFQGLNADRNSSKVLKPPGGGSSDIFGSSGQTSPRRIKNHNQSQLSSGFFGDSTNTGNTSPDSPRGNKPGNDSYKRLFGPPEPINPNTKNHMRSNISLSSSDYQDNLFTIKKMNGINGVLPSNGNSIINGNAFTNDNTDGNPVTGAGYIENGNNGGSQNGSSASSINGDNRSTTDSSPASVTSKPVRGRVPPGGFSSGLW</sequence>
<keyword evidence="10" id="KW-0539">Nucleus</keyword>
<feature type="compositionally biased region" description="Polar residues" evidence="11">
    <location>
        <begin position="90"/>
        <end position="100"/>
    </location>
</feature>
<keyword evidence="9" id="KW-0206">Cytoskeleton</keyword>
<dbReference type="InterPro" id="IPR033335">
    <property type="entry name" value="JUPITER"/>
</dbReference>
<evidence type="ECO:0000313" key="13">
    <source>
        <dbReference type="Proteomes" id="UP000639338"/>
    </source>
</evidence>
<evidence type="ECO:0000256" key="11">
    <source>
        <dbReference type="SAM" id="MobiDB-lite"/>
    </source>
</evidence>
<evidence type="ECO:0000256" key="8">
    <source>
        <dbReference type="ARBA" id="ARBA00022701"/>
    </source>
</evidence>
<dbReference type="GO" id="GO:0005819">
    <property type="term" value="C:spindle"/>
    <property type="evidence" value="ECO:0007669"/>
    <property type="project" value="UniProtKB-SubCell"/>
</dbReference>
<feature type="compositionally biased region" description="Polar residues" evidence="11">
    <location>
        <begin position="45"/>
        <end position="67"/>
    </location>
</feature>
<dbReference type="GO" id="GO:0005634">
    <property type="term" value="C:nucleus"/>
    <property type="evidence" value="ECO:0007669"/>
    <property type="project" value="UniProtKB-SubCell"/>
</dbReference>
<feature type="compositionally biased region" description="Polar residues" evidence="11">
    <location>
        <begin position="174"/>
        <end position="188"/>
    </location>
</feature>
<keyword evidence="13" id="KW-1185">Reference proteome</keyword>
<evidence type="ECO:0000256" key="4">
    <source>
        <dbReference type="ARBA" id="ARBA00005344"/>
    </source>
</evidence>
<evidence type="ECO:0000256" key="1">
    <source>
        <dbReference type="ARBA" id="ARBA00003805"/>
    </source>
</evidence>
<dbReference type="Pfam" id="PF17054">
    <property type="entry name" value="JUPITER"/>
    <property type="match status" value="1"/>
</dbReference>
<evidence type="ECO:0000256" key="2">
    <source>
        <dbReference type="ARBA" id="ARBA00004123"/>
    </source>
</evidence>
<evidence type="ECO:0000256" key="5">
    <source>
        <dbReference type="ARBA" id="ARBA00021471"/>
    </source>
</evidence>
<comment type="subcellular location">
    <subcellularLocation>
        <location evidence="3">Cytoplasm</location>
        <location evidence="3">Cytoskeleton</location>
        <location evidence="3">Spindle</location>
    </subcellularLocation>
    <subcellularLocation>
        <location evidence="2">Nucleus</location>
    </subcellularLocation>
</comment>
<feature type="region of interest" description="Disordered" evidence="11">
    <location>
        <begin position="1"/>
        <end position="100"/>
    </location>
</feature>
<feature type="compositionally biased region" description="Polar residues" evidence="11">
    <location>
        <begin position="1"/>
        <end position="18"/>
    </location>
</feature>
<evidence type="ECO:0000256" key="6">
    <source>
        <dbReference type="ARBA" id="ARBA00022490"/>
    </source>
</evidence>
<keyword evidence="8" id="KW-0493">Microtubule</keyword>
<comment type="caution">
    <text evidence="12">The sequence shown here is derived from an EMBL/GenBank/DDBJ whole genome shotgun (WGS) entry which is preliminary data.</text>
</comment>
<proteinExistence type="inferred from homology"/>
<comment type="similarity">
    <text evidence="4">Belongs to the MAP Jupiter family.</text>
</comment>
<evidence type="ECO:0000256" key="9">
    <source>
        <dbReference type="ARBA" id="ARBA00023212"/>
    </source>
</evidence>
<dbReference type="PANTHER" id="PTHR34930">
    <property type="entry name" value="GEO05313P1"/>
    <property type="match status" value="1"/>
</dbReference>
<accession>A0A834XTE9</accession>
<evidence type="ECO:0000313" key="12">
    <source>
        <dbReference type="EMBL" id="KAF7991282.1"/>
    </source>
</evidence>
<evidence type="ECO:0000256" key="10">
    <source>
        <dbReference type="ARBA" id="ARBA00023242"/>
    </source>
</evidence>
<evidence type="ECO:0000256" key="3">
    <source>
        <dbReference type="ARBA" id="ARBA00004186"/>
    </source>
</evidence>
<feature type="compositionally biased region" description="Low complexity" evidence="11">
    <location>
        <begin position="164"/>
        <end position="173"/>
    </location>
</feature>
<keyword evidence="7" id="KW-0597">Phosphoprotein</keyword>